<reference evidence="1 2" key="1">
    <citation type="journal article" date="2021" name="Nat. Commun.">
        <title>Genetic determinants of endophytism in the Arabidopsis root mycobiome.</title>
        <authorList>
            <person name="Mesny F."/>
            <person name="Miyauchi S."/>
            <person name="Thiergart T."/>
            <person name="Pickel B."/>
            <person name="Atanasova L."/>
            <person name="Karlsson M."/>
            <person name="Huettel B."/>
            <person name="Barry K.W."/>
            <person name="Haridas S."/>
            <person name="Chen C."/>
            <person name="Bauer D."/>
            <person name="Andreopoulos W."/>
            <person name="Pangilinan J."/>
            <person name="LaButti K."/>
            <person name="Riley R."/>
            <person name="Lipzen A."/>
            <person name="Clum A."/>
            <person name="Drula E."/>
            <person name="Henrissat B."/>
            <person name="Kohler A."/>
            <person name="Grigoriev I.V."/>
            <person name="Martin F.M."/>
            <person name="Hacquard S."/>
        </authorList>
    </citation>
    <scope>NUCLEOTIDE SEQUENCE [LARGE SCALE GENOMIC DNA]</scope>
    <source>
        <strain evidence="1 2">MPI-SDFR-AT-0079</strain>
    </source>
</reference>
<protein>
    <submittedName>
        <fullName evidence="1">Uncharacterized protein</fullName>
    </submittedName>
</protein>
<sequence>MTDEQSLVAVDICKKEAPSEDASPDETKPHPELEMPKCQRHEPGAKLARNAPRGDTTVLTKATRSQDTCVFSLPLEVFHMIWDYLTPEESKTAFALTCRLFYRHFKVKRSIDREILQLWLEKDIPKLYWCPFCSKLHTWCCGEVGPMPGYEGRYPARVITSYDKGCKYRKLSGDPASPGNAQNIKLETVRLIINRHLYGEAHGLSPDALSFTRHRPVAALSRQKTSDIMIEESRRLRVIDGELYVRENSVLYHKEGDEHALRAYLNVPGGEDIMPPVCRHIASYSRIDKTKLYKNETGGYGDFVGPILSCRHCYTDYHIRARWHPADGHRPAGWAVGGTKWCALGACRDLSDRKWLTAAMEEMPTSVPPRATDWCAGMVLSKWADGGESANVEELDLGLTMKVPYPSQFVG</sequence>
<comment type="caution">
    <text evidence="1">The sequence shown here is derived from an EMBL/GenBank/DDBJ whole genome shotgun (WGS) entry which is preliminary data.</text>
</comment>
<evidence type="ECO:0000313" key="2">
    <source>
        <dbReference type="Proteomes" id="UP000724584"/>
    </source>
</evidence>
<name>A0ACB7NVY2_9PEZI</name>
<dbReference type="Proteomes" id="UP000724584">
    <property type="component" value="Unassembled WGS sequence"/>
</dbReference>
<organism evidence="1 2">
    <name type="scientific">Chaetomium tenue</name>
    <dbReference type="NCBI Taxonomy" id="1854479"/>
    <lineage>
        <taxon>Eukaryota</taxon>
        <taxon>Fungi</taxon>
        <taxon>Dikarya</taxon>
        <taxon>Ascomycota</taxon>
        <taxon>Pezizomycotina</taxon>
        <taxon>Sordariomycetes</taxon>
        <taxon>Sordariomycetidae</taxon>
        <taxon>Sordariales</taxon>
        <taxon>Chaetomiaceae</taxon>
        <taxon>Chaetomium</taxon>
    </lineage>
</organism>
<keyword evidence="2" id="KW-1185">Reference proteome</keyword>
<proteinExistence type="predicted"/>
<dbReference type="EMBL" id="JAGIZQ010000006">
    <property type="protein sequence ID" value="KAH6622561.1"/>
    <property type="molecule type" value="Genomic_DNA"/>
</dbReference>
<evidence type="ECO:0000313" key="1">
    <source>
        <dbReference type="EMBL" id="KAH6622561.1"/>
    </source>
</evidence>
<accession>A0ACB7NVY2</accession>
<gene>
    <name evidence="1" type="ORF">F5144DRAFT_550237</name>
</gene>